<feature type="domain" description="PXA" evidence="1">
    <location>
        <begin position="31"/>
        <end position="198"/>
    </location>
</feature>
<proteinExistence type="predicted"/>
<dbReference type="EMBL" id="KV921975">
    <property type="protein sequence ID" value="ORE04303.1"/>
    <property type="molecule type" value="Genomic_DNA"/>
</dbReference>
<dbReference type="PROSITE" id="PS51207">
    <property type="entry name" value="PXA"/>
    <property type="match status" value="1"/>
</dbReference>
<dbReference type="InterPro" id="IPR003114">
    <property type="entry name" value="Phox_assoc"/>
</dbReference>
<evidence type="ECO:0000259" key="1">
    <source>
        <dbReference type="PROSITE" id="PS51207"/>
    </source>
</evidence>
<dbReference type="PANTHER" id="PTHR22775:SF3">
    <property type="entry name" value="SORTING NEXIN-13"/>
    <property type="match status" value="1"/>
</dbReference>
<dbReference type="OrthoDB" id="5582218at2759"/>
<dbReference type="Pfam" id="PF02194">
    <property type="entry name" value="PXA"/>
    <property type="match status" value="1"/>
</dbReference>
<evidence type="ECO:0000313" key="2">
    <source>
        <dbReference type="EMBL" id="ORE04303.1"/>
    </source>
</evidence>
<name>A0A1X0QWX3_RHIZD</name>
<dbReference type="GO" id="GO:0035091">
    <property type="term" value="F:phosphatidylinositol binding"/>
    <property type="evidence" value="ECO:0007669"/>
    <property type="project" value="TreeGrafter"/>
</dbReference>
<reference evidence="2" key="1">
    <citation type="journal article" date="2016" name="Proc. Natl. Acad. Sci. U.S.A.">
        <title>Lipid metabolic changes in an early divergent fungus govern the establishment of a mutualistic symbiosis with endobacteria.</title>
        <authorList>
            <person name="Lastovetsky O.A."/>
            <person name="Gaspar M.L."/>
            <person name="Mondo S.J."/>
            <person name="LaButti K.M."/>
            <person name="Sandor L."/>
            <person name="Grigoriev I.V."/>
            <person name="Henry S.A."/>
            <person name="Pawlowska T.E."/>
        </authorList>
    </citation>
    <scope>NUCLEOTIDE SEQUENCE [LARGE SCALE GENOMIC DNA]</scope>
    <source>
        <strain evidence="2">ATCC 52814</strain>
    </source>
</reference>
<dbReference type="SMART" id="SM00313">
    <property type="entry name" value="PXA"/>
    <property type="match status" value="1"/>
</dbReference>
<dbReference type="AlphaFoldDB" id="A0A1X0QWX3"/>
<gene>
    <name evidence="2" type="ORF">BCV72DRAFT_174905</name>
</gene>
<feature type="non-terminal residue" evidence="2">
    <location>
        <position position="1"/>
    </location>
</feature>
<sequence length="198" mass="23424">PLHLRILFPELLTLPKTDPRRLGPPIDITSSKTVDLELYTYLALLVRDFIHPWYRLITNDQDLTTELIKVLVLIIQKLEKRLCYEVDWTELILIDLPKLLTIHYHDYREAKRRLHMNHGSGSSSLPDLFHGMQPHFALQPIDHREQEYLRLLTESILRILLDPKDFQSDCLRQLIREILSNLILYNVTESLTDPYTIH</sequence>
<accession>A0A1X0QWX3</accession>
<organism evidence="2">
    <name type="scientific">Rhizopus microsporus var. microsporus</name>
    <dbReference type="NCBI Taxonomy" id="86635"/>
    <lineage>
        <taxon>Eukaryota</taxon>
        <taxon>Fungi</taxon>
        <taxon>Fungi incertae sedis</taxon>
        <taxon>Mucoromycota</taxon>
        <taxon>Mucoromycotina</taxon>
        <taxon>Mucoromycetes</taxon>
        <taxon>Mucorales</taxon>
        <taxon>Mucorineae</taxon>
        <taxon>Rhizopodaceae</taxon>
        <taxon>Rhizopus</taxon>
    </lineage>
</organism>
<dbReference type="PANTHER" id="PTHR22775">
    <property type="entry name" value="SORTING NEXIN"/>
    <property type="match status" value="1"/>
</dbReference>
<protein>
    <recommendedName>
        <fullName evidence="1">PXA domain-containing protein</fullName>
    </recommendedName>
</protein>
<dbReference type="VEuPathDB" id="FungiDB:BCV72DRAFT_174905"/>
<feature type="non-terminal residue" evidence="2">
    <location>
        <position position="198"/>
    </location>
</feature>
<dbReference type="Proteomes" id="UP000242414">
    <property type="component" value="Unassembled WGS sequence"/>
</dbReference>